<dbReference type="PROSITE" id="PS51257">
    <property type="entry name" value="PROKAR_LIPOPROTEIN"/>
    <property type="match status" value="1"/>
</dbReference>
<evidence type="ECO:0000313" key="1">
    <source>
        <dbReference type="EMBL" id="SBV96328.1"/>
    </source>
</evidence>
<dbReference type="Gene3D" id="2.40.128.640">
    <property type="match status" value="1"/>
</dbReference>
<evidence type="ECO:0008006" key="2">
    <source>
        <dbReference type="Google" id="ProtNLM"/>
    </source>
</evidence>
<dbReference type="AlphaFoldDB" id="A0A212JA82"/>
<name>A0A212JA82_9BACT</name>
<protein>
    <recommendedName>
        <fullName evidence="2">Lipocalin-like domain-containing protein</fullName>
    </recommendedName>
</protein>
<dbReference type="RefSeq" id="WP_296939775.1">
    <property type="nucleotide sequence ID" value="NZ_LT599032.1"/>
</dbReference>
<sequence>MKKLFIIIATMGLMYSCGGGTQKGQEEKASVDEFSEIAKQVKDEHNAKNSLDYQGTYTGKIPTASGEGMVVSITLSDSTFVKNTEYVNKKNSKSEEKGKYTWNAAGNTIVLDGVKDAPNQYFVGENTLTQLDMEGNKITGDMADLYILKK</sequence>
<dbReference type="InterPro" id="IPR007298">
    <property type="entry name" value="Cu-R_lipoprotein_NlpE"/>
</dbReference>
<dbReference type="EMBL" id="FLUM01000001">
    <property type="protein sequence ID" value="SBV96328.1"/>
    <property type="molecule type" value="Genomic_DNA"/>
</dbReference>
<accession>A0A212JA82</accession>
<gene>
    <name evidence="1" type="ORF">KL86DYS1_11618</name>
</gene>
<organism evidence="1">
    <name type="scientific">uncultured Dysgonomonas sp</name>
    <dbReference type="NCBI Taxonomy" id="206096"/>
    <lineage>
        <taxon>Bacteria</taxon>
        <taxon>Pseudomonadati</taxon>
        <taxon>Bacteroidota</taxon>
        <taxon>Bacteroidia</taxon>
        <taxon>Bacteroidales</taxon>
        <taxon>Dysgonomonadaceae</taxon>
        <taxon>Dysgonomonas</taxon>
        <taxon>environmental samples</taxon>
    </lineage>
</organism>
<reference evidence="1" key="1">
    <citation type="submission" date="2016-04" db="EMBL/GenBank/DDBJ databases">
        <authorList>
            <person name="Evans L.H."/>
            <person name="Alamgir A."/>
            <person name="Owens N."/>
            <person name="Weber N.D."/>
            <person name="Virtaneva K."/>
            <person name="Barbian K."/>
            <person name="Babar A."/>
            <person name="Rosenke K."/>
        </authorList>
    </citation>
    <scope>NUCLEOTIDE SEQUENCE</scope>
    <source>
        <strain evidence="1">86-1</strain>
    </source>
</reference>
<proteinExistence type="predicted"/>
<dbReference type="Pfam" id="PF04170">
    <property type="entry name" value="NlpE"/>
    <property type="match status" value="1"/>
</dbReference>